<evidence type="ECO:0000259" key="1">
    <source>
        <dbReference type="Pfam" id="PF24818"/>
    </source>
</evidence>
<proteinExistence type="predicted"/>
<gene>
    <name evidence="2" type="ORF">HS088_TW12G01117</name>
</gene>
<dbReference type="PANTHER" id="PTHR33494:SF5">
    <property type="entry name" value="F10A16.6 PROTEIN"/>
    <property type="match status" value="1"/>
</dbReference>
<dbReference type="OrthoDB" id="6159439at2759"/>
<dbReference type="PANTHER" id="PTHR33494">
    <property type="entry name" value="OS02G0793800 PROTEIN"/>
    <property type="match status" value="1"/>
</dbReference>
<evidence type="ECO:0000313" key="2">
    <source>
        <dbReference type="EMBL" id="KAF5739905.1"/>
    </source>
</evidence>
<dbReference type="AlphaFoldDB" id="A0A7J7D0L5"/>
<dbReference type="EMBL" id="JAAARO010000012">
    <property type="protein sequence ID" value="KAF5739905.1"/>
    <property type="molecule type" value="Genomic_DNA"/>
</dbReference>
<organism evidence="2 3">
    <name type="scientific">Tripterygium wilfordii</name>
    <name type="common">Thunder God vine</name>
    <dbReference type="NCBI Taxonomy" id="458696"/>
    <lineage>
        <taxon>Eukaryota</taxon>
        <taxon>Viridiplantae</taxon>
        <taxon>Streptophyta</taxon>
        <taxon>Embryophyta</taxon>
        <taxon>Tracheophyta</taxon>
        <taxon>Spermatophyta</taxon>
        <taxon>Magnoliopsida</taxon>
        <taxon>eudicotyledons</taxon>
        <taxon>Gunneridae</taxon>
        <taxon>Pentapetalae</taxon>
        <taxon>rosids</taxon>
        <taxon>fabids</taxon>
        <taxon>Celastrales</taxon>
        <taxon>Celastraceae</taxon>
        <taxon>Tripterygium</taxon>
    </lineage>
</organism>
<sequence length="475" mass="54326">MLVQVTEDGEWVDNNGDDGGAVEFESDQITYLANKRLISIPAETQDEKVLTHNLLKLKPVGLNIGNASALQELLEKQFNQAKSSQNSKANRSTKQRVDDSTFLKNAEKMKATNFSAKLVKIGSWQIESRIEGDLVAKCYYAKKKLVWEYLDKSIKLKKKIEIQWSDISAIRAIIHNEHGILDIELNNPPTFHDEDDPQPRKHTCWKLTRDFTNGQGSIYRRHRLVFPPGCLDKHYEKLLSCDERLFELSHKSFPSSNSPYFRSNSSRQSSLFENNNAYGVDGMKHGSQFPFSYGFLPLLAPSQTPTYGQQPFQPFSASKETTTSPISVIEYQQIDESGTRFVNNKLMTYFDPQRTRSYGNDLPQNLQTLMYQANNQVAYHQSLNTTSTLNSQSELLALDSLEDHLLSNSLAMDNNESNFLPKVDSLNELLHDHVVPKQFEISNFEWSEQPLYQQQVHYPSQISNEGRFDNATFDE</sequence>
<dbReference type="InterPro" id="IPR057939">
    <property type="entry name" value="TRF2_HOY1_PH"/>
</dbReference>
<dbReference type="Pfam" id="PF24818">
    <property type="entry name" value="PH_TRF2_HOY1"/>
    <property type="match status" value="1"/>
</dbReference>
<accession>A0A7J7D0L5</accession>
<name>A0A7J7D0L5_TRIWF</name>
<protein>
    <recommendedName>
        <fullName evidence="1">TRF2/HOY1 PH-like domain-containing protein</fullName>
    </recommendedName>
</protein>
<comment type="caution">
    <text evidence="2">The sequence shown here is derived from an EMBL/GenBank/DDBJ whole genome shotgun (WGS) entry which is preliminary data.</text>
</comment>
<feature type="domain" description="TRF2/HOY1 PH-like" evidence="1">
    <location>
        <begin position="113"/>
        <end position="231"/>
    </location>
</feature>
<evidence type="ECO:0000313" key="3">
    <source>
        <dbReference type="Proteomes" id="UP000593562"/>
    </source>
</evidence>
<dbReference type="Proteomes" id="UP000593562">
    <property type="component" value="Unassembled WGS sequence"/>
</dbReference>
<dbReference type="InParanoid" id="A0A7J7D0L5"/>
<reference evidence="2 3" key="1">
    <citation type="journal article" date="2020" name="Nat. Commun.">
        <title>Genome of Tripterygium wilfordii and identification of cytochrome P450 involved in triptolide biosynthesis.</title>
        <authorList>
            <person name="Tu L."/>
            <person name="Su P."/>
            <person name="Zhang Z."/>
            <person name="Gao L."/>
            <person name="Wang J."/>
            <person name="Hu T."/>
            <person name="Zhou J."/>
            <person name="Zhang Y."/>
            <person name="Zhao Y."/>
            <person name="Liu Y."/>
            <person name="Song Y."/>
            <person name="Tong Y."/>
            <person name="Lu Y."/>
            <person name="Yang J."/>
            <person name="Xu C."/>
            <person name="Jia M."/>
            <person name="Peters R.J."/>
            <person name="Huang L."/>
            <person name="Gao W."/>
        </authorList>
    </citation>
    <scope>NUCLEOTIDE SEQUENCE [LARGE SCALE GENOMIC DNA]</scope>
    <source>
        <strain evidence="3">cv. XIE 37</strain>
        <tissue evidence="2">Leaf</tissue>
    </source>
</reference>
<keyword evidence="3" id="KW-1185">Reference proteome</keyword>